<name>A0A9P1DKL4_9DINO</name>
<comment type="caution">
    <text evidence="2">The sequence shown here is derived from an EMBL/GenBank/DDBJ whole genome shotgun (WGS) entry which is preliminary data.</text>
</comment>
<protein>
    <submittedName>
        <fullName evidence="2">Uncharacterized protein</fullName>
    </submittedName>
</protein>
<feature type="compositionally biased region" description="Basic residues" evidence="1">
    <location>
        <begin position="201"/>
        <end position="210"/>
    </location>
</feature>
<feature type="compositionally biased region" description="Basic and acidic residues" evidence="1">
    <location>
        <begin position="58"/>
        <end position="74"/>
    </location>
</feature>
<dbReference type="AlphaFoldDB" id="A0A9P1DKL4"/>
<feature type="compositionally biased region" description="Basic residues" evidence="1">
    <location>
        <begin position="75"/>
        <end position="88"/>
    </location>
</feature>
<sequence length="277" mass="31206">MKDRKPLTGPPKEDPAQVDTAVKTCVREEEQTNMEDILQAQAKMRQAARDEADEAEDPDRFLREQEEASQESDRKRRTKGRGRRGRGKAKAEPKEKVGNHKGKDKKEDSDGEDAHEPCEGNTRRNAQKNEKNDESEARASKNATPNAKKKRKGKAAMSPKIPESPFLKRAKTNREREREEKSEIKKVERQARLSTTDANPKPKRSARTKLARQLETDFAAVADESGGGGEKPASPALKKTPNSKRKKNENAKEKALETQLHIKKLCYDKVTCTCTHI</sequence>
<organism evidence="2">
    <name type="scientific">Cladocopium goreaui</name>
    <dbReference type="NCBI Taxonomy" id="2562237"/>
    <lineage>
        <taxon>Eukaryota</taxon>
        <taxon>Sar</taxon>
        <taxon>Alveolata</taxon>
        <taxon>Dinophyceae</taxon>
        <taxon>Suessiales</taxon>
        <taxon>Symbiodiniaceae</taxon>
        <taxon>Cladocopium</taxon>
    </lineage>
</organism>
<accession>A0A9P1DKL4</accession>
<evidence type="ECO:0000313" key="4">
    <source>
        <dbReference type="Proteomes" id="UP001152797"/>
    </source>
</evidence>
<feature type="compositionally biased region" description="Basic and acidic residues" evidence="1">
    <location>
        <begin position="89"/>
        <end position="98"/>
    </location>
</feature>
<dbReference type="EMBL" id="CAMXCT030004780">
    <property type="protein sequence ID" value="CAL4797680.1"/>
    <property type="molecule type" value="Genomic_DNA"/>
</dbReference>
<dbReference type="EMBL" id="CAMXCT010004780">
    <property type="protein sequence ID" value="CAI4010368.1"/>
    <property type="molecule type" value="Genomic_DNA"/>
</dbReference>
<feature type="compositionally biased region" description="Basic and acidic residues" evidence="1">
    <location>
        <begin position="104"/>
        <end position="139"/>
    </location>
</feature>
<feature type="compositionally biased region" description="Basic and acidic residues" evidence="1">
    <location>
        <begin position="1"/>
        <end position="15"/>
    </location>
</feature>
<dbReference type="EMBL" id="CAMXCT020004780">
    <property type="protein sequence ID" value="CAL1163743.1"/>
    <property type="molecule type" value="Genomic_DNA"/>
</dbReference>
<reference evidence="2" key="1">
    <citation type="submission" date="2022-10" db="EMBL/GenBank/DDBJ databases">
        <authorList>
            <person name="Chen Y."/>
            <person name="Dougan E. K."/>
            <person name="Chan C."/>
            <person name="Rhodes N."/>
            <person name="Thang M."/>
        </authorList>
    </citation>
    <scope>NUCLEOTIDE SEQUENCE</scope>
</reference>
<reference evidence="3" key="2">
    <citation type="submission" date="2024-04" db="EMBL/GenBank/DDBJ databases">
        <authorList>
            <person name="Chen Y."/>
            <person name="Shah S."/>
            <person name="Dougan E. K."/>
            <person name="Thang M."/>
            <person name="Chan C."/>
        </authorList>
    </citation>
    <scope>NUCLEOTIDE SEQUENCE [LARGE SCALE GENOMIC DNA]</scope>
</reference>
<gene>
    <name evidence="2" type="ORF">C1SCF055_LOCUS35638</name>
</gene>
<feature type="compositionally biased region" description="Basic and acidic residues" evidence="1">
    <location>
        <begin position="172"/>
        <end position="191"/>
    </location>
</feature>
<proteinExistence type="predicted"/>
<keyword evidence="4" id="KW-1185">Reference proteome</keyword>
<evidence type="ECO:0000313" key="2">
    <source>
        <dbReference type="EMBL" id="CAI4010368.1"/>
    </source>
</evidence>
<feature type="region of interest" description="Disordered" evidence="1">
    <location>
        <begin position="1"/>
        <end position="254"/>
    </location>
</feature>
<evidence type="ECO:0000313" key="3">
    <source>
        <dbReference type="EMBL" id="CAL1163743.1"/>
    </source>
</evidence>
<dbReference type="Proteomes" id="UP001152797">
    <property type="component" value="Unassembled WGS sequence"/>
</dbReference>
<evidence type="ECO:0000256" key="1">
    <source>
        <dbReference type="SAM" id="MobiDB-lite"/>
    </source>
</evidence>